<gene>
    <name evidence="1" type="ORF">FFV09_12635</name>
</gene>
<sequence length="64" mass="7451">MKCKALTDETGMTQYFYTLDNNLERMVYPDGKQISYTYYKNGLTSSMTDPFGLTTTYRQPDDRA</sequence>
<name>A0A4Y6V022_SACBS</name>
<dbReference type="EMBL" id="CP041217">
    <property type="protein sequence ID" value="QDH21615.1"/>
    <property type="molecule type" value="Genomic_DNA"/>
</dbReference>
<dbReference type="KEGG" id="saca:FFV09_12635"/>
<dbReference type="Proteomes" id="UP000316968">
    <property type="component" value="Chromosome"/>
</dbReference>
<reference evidence="1 2" key="1">
    <citation type="submission" date="2019-06" db="EMBL/GenBank/DDBJ databases">
        <title>Saccharibacillus brassicae sp. nov., an endophytic bacterium isolated from Chinese cabbage seeds (Brassica pekinensis).</title>
        <authorList>
            <person name="Jiang L."/>
            <person name="Lee J."/>
            <person name="Kim S.W."/>
        </authorList>
    </citation>
    <scope>NUCLEOTIDE SEQUENCE [LARGE SCALE GENOMIC DNA]</scope>
    <source>
        <strain evidence="2">KCTC 43072 / ATSA2</strain>
    </source>
</reference>
<keyword evidence="2" id="KW-1185">Reference proteome</keyword>
<dbReference type="RefSeq" id="WP_141448160.1">
    <property type="nucleotide sequence ID" value="NZ_CP041217.1"/>
</dbReference>
<dbReference type="AlphaFoldDB" id="A0A4Y6V022"/>
<proteinExistence type="predicted"/>
<dbReference type="OrthoDB" id="6636741at2"/>
<accession>A0A4Y6V022</accession>
<protein>
    <recommendedName>
        <fullName evidence="3">RHS repeat protein</fullName>
    </recommendedName>
</protein>
<dbReference type="Gene3D" id="2.180.10.10">
    <property type="entry name" value="RHS repeat-associated core"/>
    <property type="match status" value="1"/>
</dbReference>
<evidence type="ECO:0000313" key="2">
    <source>
        <dbReference type="Proteomes" id="UP000316968"/>
    </source>
</evidence>
<evidence type="ECO:0000313" key="1">
    <source>
        <dbReference type="EMBL" id="QDH21615.1"/>
    </source>
</evidence>
<organism evidence="1 2">
    <name type="scientific">Saccharibacillus brassicae</name>
    <dbReference type="NCBI Taxonomy" id="2583377"/>
    <lineage>
        <taxon>Bacteria</taxon>
        <taxon>Bacillati</taxon>
        <taxon>Bacillota</taxon>
        <taxon>Bacilli</taxon>
        <taxon>Bacillales</taxon>
        <taxon>Paenibacillaceae</taxon>
        <taxon>Saccharibacillus</taxon>
    </lineage>
</organism>
<evidence type="ECO:0008006" key="3">
    <source>
        <dbReference type="Google" id="ProtNLM"/>
    </source>
</evidence>